<sequence length="183" mass="21283">MDPGKKEKYSIWGYPPNTLGSQLVKVVNASWNFLDESADVLRNFGLNFERPSLRYFTQAIEFVDKVMSLESPVSPRNLRYLSRYIGDRGKYPYTTYYALQMRARPSSLENQVPLYKTVFYNLVRDEIGNKLDEYIRLLEFSALQMYLGIASVDIKENGLVFIFNTTDTPYDEILEKLEREGAL</sequence>
<accession>A0A7C1CDH4</accession>
<dbReference type="AlphaFoldDB" id="A0A7C1CDH4"/>
<name>A0A7C1CDH4_9CREN</name>
<evidence type="ECO:0000313" key="1">
    <source>
        <dbReference type="EMBL" id="HDP15497.1"/>
    </source>
</evidence>
<comment type="caution">
    <text evidence="1">The sequence shown here is derived from an EMBL/GenBank/DDBJ whole genome shotgun (WGS) entry which is preliminary data.</text>
</comment>
<organism evidence="1">
    <name type="scientific">Thermofilum adornatum</name>
    <dbReference type="NCBI Taxonomy" id="1365176"/>
    <lineage>
        <taxon>Archaea</taxon>
        <taxon>Thermoproteota</taxon>
        <taxon>Thermoprotei</taxon>
        <taxon>Thermofilales</taxon>
        <taxon>Thermofilaceae</taxon>
        <taxon>Thermofilum</taxon>
    </lineage>
</organism>
<protein>
    <submittedName>
        <fullName evidence="1">Uncharacterized protein</fullName>
    </submittedName>
</protein>
<reference evidence="1" key="1">
    <citation type="journal article" date="2020" name="mSystems">
        <title>Genome- and Community-Level Interaction Insights into Carbon Utilization and Element Cycling Functions of Hydrothermarchaeota in Hydrothermal Sediment.</title>
        <authorList>
            <person name="Zhou Z."/>
            <person name="Liu Y."/>
            <person name="Xu W."/>
            <person name="Pan J."/>
            <person name="Luo Z.H."/>
            <person name="Li M."/>
        </authorList>
    </citation>
    <scope>NUCLEOTIDE SEQUENCE [LARGE SCALE GENOMIC DNA]</scope>
    <source>
        <strain evidence="1">SpSt-116</strain>
    </source>
</reference>
<proteinExistence type="predicted"/>
<gene>
    <name evidence="1" type="ORF">ENN26_06985</name>
</gene>
<dbReference type="EMBL" id="DSAY01000123">
    <property type="protein sequence ID" value="HDP15497.1"/>
    <property type="molecule type" value="Genomic_DNA"/>
</dbReference>